<dbReference type="InterPro" id="IPR011161">
    <property type="entry name" value="MHC_I-like_Ag-recog"/>
</dbReference>
<keyword evidence="3 6" id="KW-0472">Membrane</keyword>
<evidence type="ECO:0000256" key="1">
    <source>
        <dbReference type="ARBA" id="ARBA00004370"/>
    </source>
</evidence>
<evidence type="ECO:0000256" key="2">
    <source>
        <dbReference type="ARBA" id="ARBA00022729"/>
    </source>
</evidence>
<dbReference type="Pfam" id="PF00129">
    <property type="entry name" value="MHC_I"/>
    <property type="match status" value="1"/>
</dbReference>
<proteinExistence type="predicted"/>
<feature type="signal peptide" evidence="7">
    <location>
        <begin position="1"/>
        <end position="32"/>
    </location>
</feature>
<gene>
    <name evidence="11" type="primary">LOC101685787</name>
</gene>
<dbReference type="PANTHER" id="PTHR16675:SF268">
    <property type="entry name" value="UL16-BINDING PROTEIN 1"/>
    <property type="match status" value="1"/>
</dbReference>
<keyword evidence="6" id="KW-0812">Transmembrane</keyword>
<protein>
    <submittedName>
        <fullName evidence="9">NKG2D ligand 1</fullName>
    </submittedName>
    <submittedName>
        <fullName evidence="11">UL16-binding protein 3 isoform X1</fullName>
    </submittedName>
</protein>
<keyword evidence="2 7" id="KW-0732">Signal</keyword>
<evidence type="ECO:0000256" key="6">
    <source>
        <dbReference type="SAM" id="Phobius"/>
    </source>
</evidence>
<evidence type="ECO:0000313" key="11">
    <source>
        <dbReference type="RefSeq" id="XP_004753613.2"/>
    </source>
</evidence>
<dbReference type="Proteomes" id="UP000000715">
    <property type="component" value="Unplaced"/>
</dbReference>
<evidence type="ECO:0000259" key="8">
    <source>
        <dbReference type="Pfam" id="PF00129"/>
    </source>
</evidence>
<feature type="transmembrane region" description="Helical" evidence="6">
    <location>
        <begin position="242"/>
        <end position="259"/>
    </location>
</feature>
<keyword evidence="10" id="KW-1185">Reference proteome</keyword>
<evidence type="ECO:0000256" key="7">
    <source>
        <dbReference type="SAM" id="SignalP"/>
    </source>
</evidence>
<keyword evidence="4" id="KW-1015">Disulfide bond</keyword>
<dbReference type="InterPro" id="IPR011162">
    <property type="entry name" value="MHC_I/II-like_Ag-recog"/>
</dbReference>
<dbReference type="STRING" id="9669.ENSMPUP00000010298"/>
<dbReference type="KEGG" id="mpuf:101685787"/>
<dbReference type="RefSeq" id="XP_004753613.2">
    <property type="nucleotide sequence ID" value="XM_004753556.3"/>
</dbReference>
<dbReference type="InterPro" id="IPR037055">
    <property type="entry name" value="MHC_I-like_Ag-recog_sf"/>
</dbReference>
<dbReference type="FunFam" id="3.30.500.10:FF:000004">
    <property type="entry name" value="Retinoic acid early-inducible protein 1-beta"/>
    <property type="match status" value="1"/>
</dbReference>
<dbReference type="OMA" id="CECEIDG"/>
<dbReference type="GeneID" id="101685787"/>
<dbReference type="PANTHER" id="PTHR16675">
    <property type="entry name" value="MHC CLASS I-RELATED"/>
    <property type="match status" value="1"/>
</dbReference>
<reference evidence="11" key="2">
    <citation type="submission" date="2025-04" db="UniProtKB">
        <authorList>
            <consortium name="RefSeq"/>
        </authorList>
    </citation>
    <scope>IDENTIFICATION</scope>
    <source>
        <tissue evidence="11">Brain</tissue>
    </source>
</reference>
<dbReference type="OrthoDB" id="9836934at2759"/>
<reference evidence="9" key="1">
    <citation type="submission" date="2024-06" db="UniProtKB">
        <authorList>
            <consortium name="Ensembl"/>
        </authorList>
    </citation>
    <scope>IDENTIFICATION</scope>
</reference>
<evidence type="ECO:0000256" key="5">
    <source>
        <dbReference type="ARBA" id="ARBA00023180"/>
    </source>
</evidence>
<dbReference type="Gene3D" id="3.30.500.10">
    <property type="entry name" value="MHC class I-like antigen recognition-like"/>
    <property type="match status" value="1"/>
</dbReference>
<dbReference type="eggNOG" id="ENOG502TM6M">
    <property type="taxonomic scope" value="Eukaryota"/>
</dbReference>
<keyword evidence="5" id="KW-0325">Glycoprotein</keyword>
<dbReference type="GO" id="GO:0002476">
    <property type="term" value="P:antigen processing and presentation of endogenous peptide antigen via MHC class Ib"/>
    <property type="evidence" value="ECO:0007669"/>
    <property type="project" value="TreeGrafter"/>
</dbReference>
<evidence type="ECO:0000256" key="3">
    <source>
        <dbReference type="ARBA" id="ARBA00023136"/>
    </source>
</evidence>
<accession>M3YG41</accession>
<feature type="domain" description="MHC class I-like antigen recognition-like" evidence="8">
    <location>
        <begin position="44"/>
        <end position="208"/>
    </location>
</feature>
<sequence>MSFPRRTGWTGVPSGRGLGLLLCVLLPVCATASCSREFRGPLSLNQNFSITSQPRPGQPWCEIQGQVNGNKFLYYVCGSKQVIHTGPYGMKMKNTAFWETQMETLEDLGEEFRKKLLDIKAEFVTKSGDSLTMQGSLICERGADGHTRGSWKFAFNGQLTHLFDPENRKWTVVPPGGQQFRGTLDNDRELNKLLVRTANGDCKRWLQHVWEHWDEMQETTVPPATRQGTAPGKATAIGPCTWIFPLLLSCAVMMGILVGDH</sequence>
<evidence type="ECO:0000313" key="10">
    <source>
        <dbReference type="Proteomes" id="UP000000715"/>
    </source>
</evidence>
<name>M3YG41_MUSPF</name>
<dbReference type="EMBL" id="AEYP01034362">
    <property type="status" value="NOT_ANNOTATED_CDS"/>
    <property type="molecule type" value="Genomic_DNA"/>
</dbReference>
<dbReference type="HOGENOM" id="CLU_086235_0_0_1"/>
<dbReference type="AlphaFoldDB" id="M3YG41"/>
<dbReference type="Ensembl" id="ENSMPUT00000010462.1">
    <property type="protein sequence ID" value="ENSMPUP00000010298.1"/>
    <property type="gene ID" value="ENSMPUG00000010372.1"/>
</dbReference>
<evidence type="ECO:0000256" key="4">
    <source>
        <dbReference type="ARBA" id="ARBA00023157"/>
    </source>
</evidence>
<dbReference type="InterPro" id="IPR050208">
    <property type="entry name" value="MHC_class-I_related"/>
</dbReference>
<dbReference type="PROSITE" id="PS51257">
    <property type="entry name" value="PROKAR_LIPOPROTEIN"/>
    <property type="match status" value="1"/>
</dbReference>
<dbReference type="GeneTree" id="ENSGT01120000271825"/>
<dbReference type="GO" id="GO:0009897">
    <property type="term" value="C:external side of plasma membrane"/>
    <property type="evidence" value="ECO:0007669"/>
    <property type="project" value="TreeGrafter"/>
</dbReference>
<dbReference type="GO" id="GO:0002486">
    <property type="term" value="P:antigen processing and presentation of endogenous peptide antigen via MHC class I via ER pathway, TAP-independent"/>
    <property type="evidence" value="ECO:0007669"/>
    <property type="project" value="TreeGrafter"/>
</dbReference>
<dbReference type="GO" id="GO:0006955">
    <property type="term" value="P:immune response"/>
    <property type="evidence" value="ECO:0007669"/>
    <property type="project" value="TreeGrafter"/>
</dbReference>
<organism evidence="9">
    <name type="scientific">Mustela putorius furo</name>
    <name type="common">European domestic ferret</name>
    <name type="synonym">Mustela furo</name>
    <dbReference type="NCBI Taxonomy" id="9669"/>
    <lineage>
        <taxon>Eukaryota</taxon>
        <taxon>Metazoa</taxon>
        <taxon>Chordata</taxon>
        <taxon>Craniata</taxon>
        <taxon>Vertebrata</taxon>
        <taxon>Euteleostomi</taxon>
        <taxon>Mammalia</taxon>
        <taxon>Eutheria</taxon>
        <taxon>Laurasiatheria</taxon>
        <taxon>Carnivora</taxon>
        <taxon>Caniformia</taxon>
        <taxon>Musteloidea</taxon>
        <taxon>Mustelidae</taxon>
        <taxon>Mustelinae</taxon>
        <taxon>Mustela</taxon>
    </lineage>
</organism>
<comment type="subcellular location">
    <subcellularLocation>
        <location evidence="1">Membrane</location>
    </subcellularLocation>
</comment>
<dbReference type="SUPFAM" id="SSF54452">
    <property type="entry name" value="MHC antigen-recognition domain"/>
    <property type="match status" value="1"/>
</dbReference>
<feature type="chain" id="PRO_5044736153" evidence="7">
    <location>
        <begin position="33"/>
        <end position="261"/>
    </location>
</feature>
<dbReference type="GO" id="GO:0005615">
    <property type="term" value="C:extracellular space"/>
    <property type="evidence" value="ECO:0007669"/>
    <property type="project" value="TreeGrafter"/>
</dbReference>
<keyword evidence="6" id="KW-1133">Transmembrane helix</keyword>
<dbReference type="GO" id="GO:0001916">
    <property type="term" value="P:positive regulation of T cell mediated cytotoxicity"/>
    <property type="evidence" value="ECO:0007669"/>
    <property type="project" value="TreeGrafter"/>
</dbReference>
<evidence type="ECO:0000313" key="9">
    <source>
        <dbReference type="Ensembl" id="ENSMPUP00000010298.1"/>
    </source>
</evidence>